<sequence>MKLSPRDFARLVAKPDPALSGVLIYGQDAMRVALKRQELIAATIGPQGEGEMRLDRMAGAELRRDAAQLLDAVKAQGFFPGPRVVFLDSVTDQGAEAVQAALSEWRPGDAQIVATAGALKASSKLRKLFEGAKAAGAVAIYDDPPTQQEIEAELTRAGLSDISPDAMRDLTALSRLLDPGDFRQTLQKIALYKHGDATPLTPAEVADLAPASHEAAVDDLLHAVAEGESAKIGPLMVRLHAQGVAAVTLAIMAMRHFRSLHAMNCDPGGPSAGIQRMKPPIFGPRRDRLLRQAQGWGLVRCEAALATLTEADLTLRSSSNAPSMAVMERALIRLAMMARR</sequence>
<organism evidence="9 10">
    <name type="scientific">Roseibaca calidilacus</name>
    <dbReference type="NCBI Taxonomy" id="1666912"/>
    <lineage>
        <taxon>Bacteria</taxon>
        <taxon>Pseudomonadati</taxon>
        <taxon>Pseudomonadota</taxon>
        <taxon>Alphaproteobacteria</taxon>
        <taxon>Rhodobacterales</taxon>
        <taxon>Paracoccaceae</taxon>
        <taxon>Roseinatronobacter</taxon>
    </lineage>
</organism>
<proteinExistence type="inferred from homology"/>
<reference evidence="9 10" key="1">
    <citation type="submission" date="2015-09" db="EMBL/GenBank/DDBJ databases">
        <title>Identification and resolution of microdiversity through metagenomic sequencing of parallel consortia.</title>
        <authorList>
            <person name="Nelson W.C."/>
            <person name="Romine M.F."/>
            <person name="Lindemann S.R."/>
        </authorList>
    </citation>
    <scope>NUCLEOTIDE SEQUENCE [LARGE SCALE GENOMIC DNA]</scope>
    <source>
        <strain evidence="9">HL-91</strain>
    </source>
</reference>
<dbReference type="EMBL" id="FBYC01000004">
    <property type="protein sequence ID" value="CUX83864.1"/>
    <property type="molecule type" value="Genomic_DNA"/>
</dbReference>
<evidence type="ECO:0000313" key="10">
    <source>
        <dbReference type="Proteomes" id="UP000050413"/>
    </source>
</evidence>
<dbReference type="GO" id="GO:0003887">
    <property type="term" value="F:DNA-directed DNA polymerase activity"/>
    <property type="evidence" value="ECO:0007669"/>
    <property type="project" value="UniProtKB-KW"/>
</dbReference>
<dbReference type="OrthoDB" id="9804983at2"/>
<evidence type="ECO:0000256" key="3">
    <source>
        <dbReference type="ARBA" id="ARBA00022695"/>
    </source>
</evidence>
<dbReference type="SUPFAM" id="SSF48019">
    <property type="entry name" value="post-AAA+ oligomerization domain-like"/>
    <property type="match status" value="1"/>
</dbReference>
<dbReference type="InterPro" id="IPR008921">
    <property type="entry name" value="DNA_pol3_clamp-load_cplx_C"/>
</dbReference>
<comment type="similarity">
    <text evidence="6">Belongs to the DNA polymerase HolA subunit family.</text>
</comment>
<dbReference type="GO" id="GO:0009360">
    <property type="term" value="C:DNA polymerase III complex"/>
    <property type="evidence" value="ECO:0007669"/>
    <property type="project" value="TreeGrafter"/>
</dbReference>
<name>A0A0P7YJR8_9RHOB</name>
<dbReference type="EC" id="2.7.7.7" evidence="1"/>
<dbReference type="PANTHER" id="PTHR34388">
    <property type="entry name" value="DNA POLYMERASE III SUBUNIT DELTA"/>
    <property type="match status" value="1"/>
</dbReference>
<dbReference type="NCBIfam" id="TIGR01128">
    <property type="entry name" value="holA"/>
    <property type="match status" value="1"/>
</dbReference>
<accession>A0A0P7YJR8</accession>
<evidence type="ECO:0000313" key="8">
    <source>
        <dbReference type="EMBL" id="CUX83864.1"/>
    </source>
</evidence>
<dbReference type="PATRIC" id="fig|1666912.4.peg.2936"/>
<evidence type="ECO:0000256" key="7">
    <source>
        <dbReference type="ARBA" id="ARBA00049244"/>
    </source>
</evidence>
<evidence type="ECO:0000313" key="11">
    <source>
        <dbReference type="Proteomes" id="UP000182045"/>
    </source>
</evidence>
<keyword evidence="4" id="KW-0235">DNA replication</keyword>
<dbReference type="InterPro" id="IPR005790">
    <property type="entry name" value="DNA_polIII_delta"/>
</dbReference>
<dbReference type="GO" id="GO:0003677">
    <property type="term" value="F:DNA binding"/>
    <property type="evidence" value="ECO:0007669"/>
    <property type="project" value="InterPro"/>
</dbReference>
<keyword evidence="5" id="KW-0239">DNA-directed DNA polymerase</keyword>
<dbReference type="PANTHER" id="PTHR34388:SF1">
    <property type="entry name" value="DNA POLYMERASE III SUBUNIT DELTA"/>
    <property type="match status" value="1"/>
</dbReference>
<keyword evidence="11" id="KW-1185">Reference proteome</keyword>
<dbReference type="EMBL" id="LJSG01000016">
    <property type="protein sequence ID" value="KPP90951.1"/>
    <property type="molecule type" value="Genomic_DNA"/>
</dbReference>
<gene>
    <name evidence="9" type="primary">holA</name>
    <name evidence="8" type="ORF">Ga0058931_3222</name>
    <name evidence="9" type="ORF">HLUCCA05_05915</name>
</gene>
<dbReference type="InterPro" id="IPR027417">
    <property type="entry name" value="P-loop_NTPase"/>
</dbReference>
<dbReference type="Proteomes" id="UP000050413">
    <property type="component" value="Unassembled WGS sequence"/>
</dbReference>
<evidence type="ECO:0000256" key="5">
    <source>
        <dbReference type="ARBA" id="ARBA00022932"/>
    </source>
</evidence>
<reference evidence="8 11" key="2">
    <citation type="submission" date="2016-01" db="EMBL/GenBank/DDBJ databases">
        <authorList>
            <person name="Varghese N."/>
        </authorList>
    </citation>
    <scope>NUCLEOTIDE SEQUENCE [LARGE SCALE GENOMIC DNA]</scope>
    <source>
        <strain evidence="8 11">HL-91</strain>
    </source>
</reference>
<evidence type="ECO:0000256" key="4">
    <source>
        <dbReference type="ARBA" id="ARBA00022705"/>
    </source>
</evidence>
<evidence type="ECO:0000313" key="9">
    <source>
        <dbReference type="EMBL" id="KPP90951.1"/>
    </source>
</evidence>
<evidence type="ECO:0000256" key="1">
    <source>
        <dbReference type="ARBA" id="ARBA00012417"/>
    </source>
</evidence>
<dbReference type="STRING" id="1666912.Ga0058931_3222"/>
<dbReference type="Proteomes" id="UP000182045">
    <property type="component" value="Unassembled WGS sequence"/>
</dbReference>
<dbReference type="Gene3D" id="1.20.272.10">
    <property type="match status" value="1"/>
</dbReference>
<keyword evidence="3" id="KW-0548">Nucleotidyltransferase</keyword>
<dbReference type="Gene3D" id="3.40.50.300">
    <property type="entry name" value="P-loop containing nucleotide triphosphate hydrolases"/>
    <property type="match status" value="1"/>
</dbReference>
<comment type="catalytic activity">
    <reaction evidence="7">
        <text>DNA(n) + a 2'-deoxyribonucleoside 5'-triphosphate = DNA(n+1) + diphosphate</text>
        <dbReference type="Rhea" id="RHEA:22508"/>
        <dbReference type="Rhea" id="RHEA-COMP:17339"/>
        <dbReference type="Rhea" id="RHEA-COMP:17340"/>
        <dbReference type="ChEBI" id="CHEBI:33019"/>
        <dbReference type="ChEBI" id="CHEBI:61560"/>
        <dbReference type="ChEBI" id="CHEBI:173112"/>
        <dbReference type="EC" id="2.7.7.7"/>
    </reaction>
</comment>
<dbReference type="RefSeq" id="WP_072247268.1">
    <property type="nucleotide sequence ID" value="NZ_FBYC01000004.1"/>
</dbReference>
<protein>
    <recommendedName>
        <fullName evidence="1">DNA-directed DNA polymerase</fullName>
        <ecNumber evidence="1">2.7.7.7</ecNumber>
    </recommendedName>
</protein>
<dbReference type="AlphaFoldDB" id="A0A0P7YJR8"/>
<dbReference type="GO" id="GO:0006261">
    <property type="term" value="P:DNA-templated DNA replication"/>
    <property type="evidence" value="ECO:0007669"/>
    <property type="project" value="TreeGrafter"/>
</dbReference>
<evidence type="ECO:0000256" key="6">
    <source>
        <dbReference type="ARBA" id="ARBA00034754"/>
    </source>
</evidence>
<evidence type="ECO:0000256" key="2">
    <source>
        <dbReference type="ARBA" id="ARBA00022679"/>
    </source>
</evidence>
<keyword evidence="2" id="KW-0808">Transferase</keyword>
<comment type="caution">
    <text evidence="9">The sequence shown here is derived from an EMBL/GenBank/DDBJ whole genome shotgun (WGS) entry which is preliminary data.</text>
</comment>